<gene>
    <name evidence="2" type="ORF">J2S55_001911</name>
</gene>
<evidence type="ECO:0000313" key="3">
    <source>
        <dbReference type="Proteomes" id="UP001230426"/>
    </source>
</evidence>
<sequence>MGASGAAPGAASSWRDTHTTHGAAGASGVSRYSWTHHYFLCKENWQFHGILQLWRIFD</sequence>
<keyword evidence="3" id="KW-1185">Reference proteome</keyword>
<organism evidence="2 3">
    <name type="scientific">Streptosporangium brasiliense</name>
    <dbReference type="NCBI Taxonomy" id="47480"/>
    <lineage>
        <taxon>Bacteria</taxon>
        <taxon>Bacillati</taxon>
        <taxon>Actinomycetota</taxon>
        <taxon>Actinomycetes</taxon>
        <taxon>Streptosporangiales</taxon>
        <taxon>Streptosporangiaceae</taxon>
        <taxon>Streptosporangium</taxon>
    </lineage>
</organism>
<comment type="caution">
    <text evidence="2">The sequence shown here is derived from an EMBL/GenBank/DDBJ whole genome shotgun (WGS) entry which is preliminary data.</text>
</comment>
<reference evidence="2 3" key="1">
    <citation type="submission" date="2023-07" db="EMBL/GenBank/DDBJ databases">
        <title>Sequencing the genomes of 1000 actinobacteria strains.</title>
        <authorList>
            <person name="Klenk H.-P."/>
        </authorList>
    </citation>
    <scope>NUCLEOTIDE SEQUENCE [LARGE SCALE GENOMIC DNA]</scope>
    <source>
        <strain evidence="2 3">DSM 44109</strain>
    </source>
</reference>
<name>A0ABT9R2M3_9ACTN</name>
<evidence type="ECO:0000256" key="1">
    <source>
        <dbReference type="SAM" id="MobiDB-lite"/>
    </source>
</evidence>
<proteinExistence type="predicted"/>
<evidence type="ECO:0000313" key="2">
    <source>
        <dbReference type="EMBL" id="MDP9862645.1"/>
    </source>
</evidence>
<protein>
    <submittedName>
        <fullName evidence="2">Uncharacterized protein</fullName>
    </submittedName>
</protein>
<accession>A0ABT9R2M3</accession>
<dbReference type="Proteomes" id="UP001230426">
    <property type="component" value="Unassembled WGS sequence"/>
</dbReference>
<dbReference type="EMBL" id="JAUSRB010000002">
    <property type="protein sequence ID" value="MDP9862645.1"/>
    <property type="molecule type" value="Genomic_DNA"/>
</dbReference>
<feature type="compositionally biased region" description="Low complexity" evidence="1">
    <location>
        <begin position="1"/>
        <end position="13"/>
    </location>
</feature>
<feature type="region of interest" description="Disordered" evidence="1">
    <location>
        <begin position="1"/>
        <end position="26"/>
    </location>
</feature>